<dbReference type="PANTHER" id="PTHR43802:SF1">
    <property type="entry name" value="IP11341P-RELATED"/>
    <property type="match status" value="1"/>
</dbReference>
<dbReference type="PANTHER" id="PTHR43802">
    <property type="entry name" value="ENOYL-COA HYDRATASE"/>
    <property type="match status" value="1"/>
</dbReference>
<dbReference type="EMBL" id="CAFBLT010000001">
    <property type="protein sequence ID" value="CAB4879197.1"/>
    <property type="molecule type" value="Genomic_DNA"/>
</dbReference>
<protein>
    <submittedName>
        <fullName evidence="2">Unannotated protein</fullName>
    </submittedName>
</protein>
<dbReference type="InterPro" id="IPR029045">
    <property type="entry name" value="ClpP/crotonase-like_dom_sf"/>
</dbReference>
<name>A0A6J7ABW8_9ZZZZ</name>
<sequence length="339" mass="36223">MLIPGSRRSNSPTWGSPLEGIATPPVFVADLHSEDDRVRASQLSTLPCVVIGTSPEAHEFLLETPCDLYVTQDAEAPRPWVGGGEETLELVLASVISSPQASVVLVQLLRLGRTLTRSDAVLAESLAYGLLQQGQEHLDWVTSRTRQPQEPRSTEPAVLLSRDSDRLLITLNRPEKRNAVNSELRDLLKEGFDLALDDNSIESIELRAHGPSFCAGGDLEEFGTVATPVVGHLIRTGHSLAQSCCSCSDRLVTWVHGASIGAGIELAAFSSHVTATPDATFCLPECSMGLIPGSGGTASIPFRIGAPRTAYLALTGQTIDARTALRWGLVDELSNPEGT</sequence>
<dbReference type="AlphaFoldDB" id="A0A6J7ABW8"/>
<dbReference type="CDD" id="cd06558">
    <property type="entry name" value="crotonase-like"/>
    <property type="match status" value="1"/>
</dbReference>
<evidence type="ECO:0000256" key="1">
    <source>
        <dbReference type="ARBA" id="ARBA00005254"/>
    </source>
</evidence>
<proteinExistence type="inferred from homology"/>
<dbReference type="InterPro" id="IPR001753">
    <property type="entry name" value="Enoyl-CoA_hydra/iso"/>
</dbReference>
<dbReference type="Pfam" id="PF00378">
    <property type="entry name" value="ECH_1"/>
    <property type="match status" value="1"/>
</dbReference>
<evidence type="ECO:0000313" key="3">
    <source>
        <dbReference type="EMBL" id="CAB4879197.1"/>
    </source>
</evidence>
<dbReference type="Gene3D" id="3.90.226.10">
    <property type="entry name" value="2-enoyl-CoA Hydratase, Chain A, domain 1"/>
    <property type="match status" value="1"/>
</dbReference>
<comment type="similarity">
    <text evidence="1">Belongs to the enoyl-CoA hydratase/isomerase family.</text>
</comment>
<dbReference type="EMBL" id="CAFABE010000050">
    <property type="protein sequence ID" value="CAB4830294.1"/>
    <property type="molecule type" value="Genomic_DNA"/>
</dbReference>
<evidence type="ECO:0000313" key="2">
    <source>
        <dbReference type="EMBL" id="CAB4830294.1"/>
    </source>
</evidence>
<gene>
    <name evidence="2" type="ORF">UFOPK3164_01099</name>
    <name evidence="3" type="ORF">UFOPK3427_01357</name>
</gene>
<dbReference type="SUPFAM" id="SSF52096">
    <property type="entry name" value="ClpP/crotonase"/>
    <property type="match status" value="1"/>
</dbReference>
<reference evidence="2" key="1">
    <citation type="submission" date="2020-05" db="EMBL/GenBank/DDBJ databases">
        <authorList>
            <person name="Chiriac C."/>
            <person name="Salcher M."/>
            <person name="Ghai R."/>
            <person name="Kavagutti S V."/>
        </authorList>
    </citation>
    <scope>NUCLEOTIDE SEQUENCE</scope>
</reference>
<organism evidence="2">
    <name type="scientific">freshwater metagenome</name>
    <dbReference type="NCBI Taxonomy" id="449393"/>
    <lineage>
        <taxon>unclassified sequences</taxon>
        <taxon>metagenomes</taxon>
        <taxon>ecological metagenomes</taxon>
    </lineage>
</organism>
<accession>A0A6J7ABW8</accession>